<accession>A0ACB8UP60</accession>
<comment type="caution">
    <text evidence="1">The sequence shown here is derived from an EMBL/GenBank/DDBJ whole genome shotgun (WGS) entry which is preliminary data.</text>
</comment>
<name>A0ACB8UP60_9EURO</name>
<reference evidence="1" key="1">
    <citation type="journal article" date="2022" name="bioRxiv">
        <title>Population genetic analysis of Ophidiomyces ophidiicola, the causative agent of snake fungal disease, indicates recent introductions to the USA.</title>
        <authorList>
            <person name="Ladner J.T."/>
            <person name="Palmer J.M."/>
            <person name="Ettinger C.L."/>
            <person name="Stajich J.E."/>
            <person name="Farrell T.M."/>
            <person name="Glorioso B.M."/>
            <person name="Lawson B."/>
            <person name="Price S.J."/>
            <person name="Stengle A.G."/>
            <person name="Grear D.A."/>
            <person name="Lorch J.M."/>
        </authorList>
    </citation>
    <scope>NUCLEOTIDE SEQUENCE</scope>
    <source>
        <strain evidence="1">NWHC 24266-5</strain>
    </source>
</reference>
<organism evidence="1">
    <name type="scientific">Ophidiomyces ophidiicola</name>
    <dbReference type="NCBI Taxonomy" id="1387563"/>
    <lineage>
        <taxon>Eukaryota</taxon>
        <taxon>Fungi</taxon>
        <taxon>Dikarya</taxon>
        <taxon>Ascomycota</taxon>
        <taxon>Pezizomycotina</taxon>
        <taxon>Eurotiomycetes</taxon>
        <taxon>Eurotiomycetidae</taxon>
        <taxon>Onygenales</taxon>
        <taxon>Onygenaceae</taxon>
        <taxon>Ophidiomyces</taxon>
    </lineage>
</organism>
<evidence type="ECO:0000313" key="1">
    <source>
        <dbReference type="EMBL" id="KAI2382452.1"/>
    </source>
</evidence>
<sequence>MNPASFPGPGGPGGVTGLSDKPKMDNTQILLKHVSQTIHAQGPFDGWRSEVQINTRVVKVGQMISSLRLIPGIEVTQAISAALTFEEKAFREAKDLVSYENACNEKLVQLRDKRQEAVMTQSGAQAVGAQPQNQMQHMFPGGMQRPNQGPPMSLQHPSMNIQSQQPMRQQPFFQNPEMQAVPGQIRGDIQAKEYQHLCQLAEQMAQNTSPADLEKIKVSLERMSAVQRQNLESKGVSPLQYFFRCQALKSYRKFKQGQMIPNPQNFNTDPTKSAENGMLAAHQRQMNQTGMPFQGSPAMRMAGLDPTFTGNVDHIQAQQMSPFRSQDAGQPTIPAPASQVMNQPQFGGQQGSFQTVPYNINRANLNAMMAQHQQRQGLQVPPGGVGAQGRAYQRPPTMAQNHTVMPTQRPVPQNLPPALQAQLAHLPPEQVNLALQNYRRSLANSHGMLRPPQNVPGAQPPLPDSGQLSQPSGAALLHDPNMRAQIGMSHPMANMAGIQPPPAIQGPQFSIQKPNQQSAYPQPPDPRLQYLQQRSGPFNMSEDQVREMDRLPFPFAMLNSYPSMAQTMPKTLKTWGQLKMWVSKNPQAPGEITMDRLAMLQKLHFSQLVQARREAVNRAIGQPGAAPIATDHNNLQQPPFNAQGPQPQQFPNQAQQHPQARMMRPPTATDIQIARQRLGAQAVNLTDEDVRIFIQKYRQQKSIMLQAAQSREAALNAQVTNQAPLPTQVSVPNPSPQHIPTSHPLPQASQPTPAPVVQTIPAMDAKSAAHNAPNSTRPSVPKPSPNNLKRPSGSEAENPAMKTTAAPQPHIPAPPPTVTQPPQATPPQPVPLTQPTREQLASMTAQHRAQWEAHMRRQKSQTRQGITKEAADEAWARLPDHLKQIYAEVVRNDSATTPIPMATDKKASVGQSLRDNTDMLSRMDALVQWVSKYPNQQRPLRTLLQMRMLLMKQFKGPDWTLVENFTINDDYLTMAIGYIKKWFSEMINRVQISRQNQTRAAPGAQAPSTPVMPATQNAPAPLNASNLKQFEQQQEAALQRTRNTSQAPAQAVPPAPTTMQPPFPLGATSPQGVPRVYGPTNVTQDTLTLPPPKKRKPNPPSNKAAAKAGQAQPLTTKEGSPTITETKKPAAVPKETFKCSVMECTYRLGGFPSKAALDAHVKTEHKPEEQITNPLEYAIESYKIGLGLDKTDKKPPETQKPKLNAVSVPPGKLQPSKPGGVKTEVVTPASQQMAQSASIAGIKPNSPAHPQHKPPQVTPGKGQDMATSKPEVEKDGKKDAISNTVVPQDAVKDPWEDCPTSLDSIRSTFGDLAKMSYFNVSCDPLDELLLSNAFNTAQSKDTPQSTDASALSQTPQDSDMSDMDIQMERTIDDTWLPTEWVALPASFDGSLNMGETFPEIDWSLHFDDVPLEPFFNQEVLLSV</sequence>
<gene>
    <name evidence="1" type="ORF">LOY88_006012</name>
</gene>
<protein>
    <submittedName>
        <fullName evidence="1">Uncharacterized protein</fullName>
    </submittedName>
</protein>
<proteinExistence type="predicted"/>
<dbReference type="EMBL" id="JALBCA010000123">
    <property type="protein sequence ID" value="KAI2382452.1"/>
    <property type="molecule type" value="Genomic_DNA"/>
</dbReference>